<keyword evidence="2" id="KW-1185">Reference proteome</keyword>
<gene>
    <name evidence="1" type="ORF">NDU88_007693</name>
</gene>
<organism evidence="1 2">
    <name type="scientific">Pleurodeles waltl</name>
    <name type="common">Iberian ribbed newt</name>
    <dbReference type="NCBI Taxonomy" id="8319"/>
    <lineage>
        <taxon>Eukaryota</taxon>
        <taxon>Metazoa</taxon>
        <taxon>Chordata</taxon>
        <taxon>Craniata</taxon>
        <taxon>Vertebrata</taxon>
        <taxon>Euteleostomi</taxon>
        <taxon>Amphibia</taxon>
        <taxon>Batrachia</taxon>
        <taxon>Caudata</taxon>
        <taxon>Salamandroidea</taxon>
        <taxon>Salamandridae</taxon>
        <taxon>Pleurodelinae</taxon>
        <taxon>Pleurodeles</taxon>
    </lineage>
</organism>
<dbReference type="EMBL" id="JANPWB010000003">
    <property type="protein sequence ID" value="KAJ1203912.1"/>
    <property type="molecule type" value="Genomic_DNA"/>
</dbReference>
<accession>A0AAV7VUJ4</accession>
<proteinExistence type="predicted"/>
<dbReference type="AlphaFoldDB" id="A0AAV7VUJ4"/>
<evidence type="ECO:0000313" key="1">
    <source>
        <dbReference type="EMBL" id="KAJ1203912.1"/>
    </source>
</evidence>
<name>A0AAV7VUJ4_PLEWA</name>
<protein>
    <submittedName>
        <fullName evidence="1">Uncharacterized protein</fullName>
    </submittedName>
</protein>
<sequence length="337" mass="38342">MPQAQPRGLPKFTPMTGTQSDVTPVMNQSFAVALPQNAGVRAAPDAISLPITVGPAVPLFSQKKLITGEQGEMSQSLVRRGVREHVQVVSSMGQTCDGSRSLMDLSPPQTPGAVVQQVPLSNTSNITLHGLTAQQLNEWLDSLNTPQNVSKDEEQIDRMRMATEITELFEGSMGVNRLESYTEEELRYLCLRITREVGKKHQRFADLAEKHDIEIGKTKHLKRSFRLDFEAKHFEHMRSAGMKANLKELLQSAQIWRALEKWDGRWAKKKDKRKQDLQEGFESVQKEKDPVNILPMRKIPGEQFVYVPWCRSEILSFTNDYPKRGEKPVEWYQQTDL</sequence>
<comment type="caution">
    <text evidence="1">The sequence shown here is derived from an EMBL/GenBank/DDBJ whole genome shotgun (WGS) entry which is preliminary data.</text>
</comment>
<dbReference type="Proteomes" id="UP001066276">
    <property type="component" value="Chromosome 2_1"/>
</dbReference>
<reference evidence="1" key="1">
    <citation type="journal article" date="2022" name="bioRxiv">
        <title>Sequencing and chromosome-scale assembly of the giantPleurodeles waltlgenome.</title>
        <authorList>
            <person name="Brown T."/>
            <person name="Elewa A."/>
            <person name="Iarovenko S."/>
            <person name="Subramanian E."/>
            <person name="Araus A.J."/>
            <person name="Petzold A."/>
            <person name="Susuki M."/>
            <person name="Suzuki K.-i.T."/>
            <person name="Hayashi T."/>
            <person name="Toyoda A."/>
            <person name="Oliveira C."/>
            <person name="Osipova E."/>
            <person name="Leigh N.D."/>
            <person name="Simon A."/>
            <person name="Yun M.H."/>
        </authorList>
    </citation>
    <scope>NUCLEOTIDE SEQUENCE</scope>
    <source>
        <strain evidence="1">20211129_DDA</strain>
        <tissue evidence="1">Liver</tissue>
    </source>
</reference>
<evidence type="ECO:0000313" key="2">
    <source>
        <dbReference type="Proteomes" id="UP001066276"/>
    </source>
</evidence>